<evidence type="ECO:0000313" key="2">
    <source>
        <dbReference type="EMBL" id="MFF4773502.1"/>
    </source>
</evidence>
<dbReference type="Proteomes" id="UP001602119">
    <property type="component" value="Unassembled WGS sequence"/>
</dbReference>
<keyword evidence="3" id="KW-1185">Reference proteome</keyword>
<sequence length="78" mass="8358">MLKERLAELVAESCDGEISKAEALEATVPLSYLGVTSLAQMRLIDAIEREYGVEVDLGGDISFLDSVDALAAWLSAAR</sequence>
<feature type="domain" description="Carrier" evidence="1">
    <location>
        <begin position="1"/>
        <end position="78"/>
    </location>
</feature>
<protein>
    <submittedName>
        <fullName evidence="2">Phosphopantetheine-binding protein</fullName>
    </submittedName>
</protein>
<evidence type="ECO:0000259" key="1">
    <source>
        <dbReference type="PROSITE" id="PS50075"/>
    </source>
</evidence>
<evidence type="ECO:0000313" key="3">
    <source>
        <dbReference type="Proteomes" id="UP001602119"/>
    </source>
</evidence>
<dbReference type="InterPro" id="IPR009081">
    <property type="entry name" value="PP-bd_ACP"/>
</dbReference>
<dbReference type="Gene3D" id="1.10.1200.10">
    <property type="entry name" value="ACP-like"/>
    <property type="match status" value="1"/>
</dbReference>
<comment type="caution">
    <text evidence="2">The sequence shown here is derived from an EMBL/GenBank/DDBJ whole genome shotgun (WGS) entry which is preliminary data.</text>
</comment>
<dbReference type="SUPFAM" id="SSF47336">
    <property type="entry name" value="ACP-like"/>
    <property type="match status" value="1"/>
</dbReference>
<dbReference type="PROSITE" id="PS50075">
    <property type="entry name" value="CARRIER"/>
    <property type="match status" value="1"/>
</dbReference>
<accession>A0ABW6V2G2</accession>
<dbReference type="InterPro" id="IPR036736">
    <property type="entry name" value="ACP-like_sf"/>
</dbReference>
<proteinExistence type="predicted"/>
<organism evidence="2 3">
    <name type="scientific">Microtetraspora fusca</name>
    <dbReference type="NCBI Taxonomy" id="1997"/>
    <lineage>
        <taxon>Bacteria</taxon>
        <taxon>Bacillati</taxon>
        <taxon>Actinomycetota</taxon>
        <taxon>Actinomycetes</taxon>
        <taxon>Streptosporangiales</taxon>
        <taxon>Streptosporangiaceae</taxon>
        <taxon>Microtetraspora</taxon>
    </lineage>
</organism>
<reference evidence="2 3" key="1">
    <citation type="submission" date="2024-10" db="EMBL/GenBank/DDBJ databases">
        <title>The Natural Products Discovery Center: Release of the First 8490 Sequenced Strains for Exploring Actinobacteria Biosynthetic Diversity.</title>
        <authorList>
            <person name="Kalkreuter E."/>
            <person name="Kautsar S.A."/>
            <person name="Yang D."/>
            <person name="Bader C.D."/>
            <person name="Teijaro C.N."/>
            <person name="Fluegel L."/>
            <person name="Davis C.M."/>
            <person name="Simpson J.R."/>
            <person name="Lauterbach L."/>
            <person name="Steele A.D."/>
            <person name="Gui C."/>
            <person name="Meng S."/>
            <person name="Li G."/>
            <person name="Viehrig K."/>
            <person name="Ye F."/>
            <person name="Su P."/>
            <person name="Kiefer A.F."/>
            <person name="Nichols A."/>
            <person name="Cepeda A.J."/>
            <person name="Yan W."/>
            <person name="Fan B."/>
            <person name="Jiang Y."/>
            <person name="Adhikari A."/>
            <person name="Zheng C.-J."/>
            <person name="Schuster L."/>
            <person name="Cowan T.M."/>
            <person name="Smanski M.J."/>
            <person name="Chevrette M.G."/>
            <person name="De Carvalho L.P.S."/>
            <person name="Shen B."/>
        </authorList>
    </citation>
    <scope>NUCLEOTIDE SEQUENCE [LARGE SCALE GENOMIC DNA]</scope>
    <source>
        <strain evidence="2 3">NPDC001281</strain>
    </source>
</reference>
<gene>
    <name evidence="2" type="ORF">ACFY05_11650</name>
</gene>
<dbReference type="EMBL" id="JBIAXI010000006">
    <property type="protein sequence ID" value="MFF4773502.1"/>
    <property type="molecule type" value="Genomic_DNA"/>
</dbReference>
<name>A0ABW6V2G2_MICFU</name>
<dbReference type="RefSeq" id="WP_066947347.1">
    <property type="nucleotide sequence ID" value="NZ_BBYK01000066.1"/>
</dbReference>
<dbReference type="Pfam" id="PF00550">
    <property type="entry name" value="PP-binding"/>
    <property type="match status" value="1"/>
</dbReference>